<reference evidence="19" key="1">
    <citation type="journal article" date="2019" name="Int. J. Syst. Evol. Microbiol.">
        <title>The Global Catalogue of Microorganisms (GCM) 10K type strain sequencing project: providing services to taxonomists for standard genome sequencing and annotation.</title>
        <authorList>
            <consortium name="The Broad Institute Genomics Platform"/>
            <consortium name="The Broad Institute Genome Sequencing Center for Infectious Disease"/>
            <person name="Wu L."/>
            <person name="Ma J."/>
        </authorList>
    </citation>
    <scope>NUCLEOTIDE SEQUENCE [LARGE SCALE GENOMIC DNA]</scope>
    <source>
        <strain evidence="19">JCM 6833</strain>
    </source>
</reference>
<feature type="compositionally biased region" description="Low complexity" evidence="14">
    <location>
        <begin position="637"/>
        <end position="655"/>
    </location>
</feature>
<dbReference type="PANTHER" id="PTHR11533:SF174">
    <property type="entry name" value="PUROMYCIN-SENSITIVE AMINOPEPTIDASE-RELATED"/>
    <property type="match status" value="1"/>
</dbReference>
<dbReference type="CDD" id="cd09602">
    <property type="entry name" value="M1_APN"/>
    <property type="match status" value="1"/>
</dbReference>
<evidence type="ECO:0000256" key="13">
    <source>
        <dbReference type="ARBA" id="ARBA00031533"/>
    </source>
</evidence>
<dbReference type="InterPro" id="IPR014782">
    <property type="entry name" value="Peptidase_M1_dom"/>
</dbReference>
<dbReference type="InterPro" id="IPR045357">
    <property type="entry name" value="Aminopeptidase_N-like_N"/>
</dbReference>
<evidence type="ECO:0000259" key="16">
    <source>
        <dbReference type="Pfam" id="PF11838"/>
    </source>
</evidence>
<dbReference type="PANTHER" id="PTHR11533">
    <property type="entry name" value="PROTEASE M1 ZINC METALLOPROTEASE"/>
    <property type="match status" value="1"/>
</dbReference>
<evidence type="ECO:0000256" key="12">
    <source>
        <dbReference type="ARBA" id="ARBA00029811"/>
    </source>
</evidence>
<evidence type="ECO:0000313" key="19">
    <source>
        <dbReference type="Proteomes" id="UP001501509"/>
    </source>
</evidence>
<accession>A0ABP6DAP7</accession>
<evidence type="ECO:0000256" key="7">
    <source>
        <dbReference type="ARBA" id="ARBA00022670"/>
    </source>
</evidence>
<evidence type="ECO:0000259" key="17">
    <source>
        <dbReference type="Pfam" id="PF17900"/>
    </source>
</evidence>
<proteinExistence type="inferred from homology"/>
<dbReference type="Pfam" id="PF01433">
    <property type="entry name" value="Peptidase_M1"/>
    <property type="match status" value="1"/>
</dbReference>
<evidence type="ECO:0000256" key="6">
    <source>
        <dbReference type="ARBA" id="ARBA00022438"/>
    </source>
</evidence>
<dbReference type="Gene3D" id="1.10.390.10">
    <property type="entry name" value="Neutral Protease Domain 2"/>
    <property type="match status" value="1"/>
</dbReference>
<evidence type="ECO:0000313" key="18">
    <source>
        <dbReference type="EMBL" id="GAA2639991.1"/>
    </source>
</evidence>
<feature type="compositionally biased region" description="Low complexity" evidence="14">
    <location>
        <begin position="604"/>
        <end position="624"/>
    </location>
</feature>
<keyword evidence="11" id="KW-0482">Metalloprotease</keyword>
<dbReference type="InterPro" id="IPR027268">
    <property type="entry name" value="Peptidase_M4/M1_CTD_sf"/>
</dbReference>
<organism evidence="18 19">
    <name type="scientific">Actinomadura fulvescens</name>
    <dbReference type="NCBI Taxonomy" id="46160"/>
    <lineage>
        <taxon>Bacteria</taxon>
        <taxon>Bacillati</taxon>
        <taxon>Actinomycetota</taxon>
        <taxon>Actinomycetes</taxon>
        <taxon>Streptosporangiales</taxon>
        <taxon>Thermomonosporaceae</taxon>
        <taxon>Actinomadura</taxon>
    </lineage>
</organism>
<dbReference type="NCBIfam" id="TIGR02412">
    <property type="entry name" value="pepN_strep_liv"/>
    <property type="match status" value="1"/>
</dbReference>
<gene>
    <name evidence="18" type="ORF">GCM10010411_95380</name>
</gene>
<dbReference type="InterPro" id="IPR042097">
    <property type="entry name" value="Aminopeptidase_N-like_N_sf"/>
</dbReference>
<sequence>MTFAAPLTRAEARERARLLDVHSYSVKLDLTRGDEVFGCSTVIRFAASERGAASFAEIRPSAVRRIVLNGRPLDPMSVARGGRLDLPELDLENVLTVEADMPYTRTGEGMHRFVDPEDGEVYVYANCGPDHAPSVFPCFDQPDLKATFSLSVTAPAAWSLRSNGAERARYYNDAGQTQHWKFAATEPIGTSLLTVTGGPFHSVEAEHDGIELGLHCRRSLARHLDADIEELFDFTRRAFDRFHEVFEQRYAFGKYDQVFVPEMNWGAIEKPGCVLFNERFVFQSAVTDTQRELRATVIAHEMAHMWFGNLVTMRWWDDIWLSESFAEYMGYEIAAVASRFANPWTAFAVARKPWGYDADQRPSTHPVAAESLEDVTSALMNFDGISYAKGASALRQLVAWVGEDAFFQGVNDYFATHRFGNAELTDLLDAIDAAAPGRDVREWAHRWLRTTGIDTLRVDVEGEAVVVSHAGTLRPHRVLVSLYDDIPGQGLVLRERRPAEVTPGSDRTVLLDVFRPRELDAPPEAEQPDAARSAQADAARSGRSNTPRSTPSDAAGSDVASTNVTSPEEAQSDAASSDGTAFDVASSTTARSDAAPFEVAPADAASPGVVQSGPASSGAAPPGAEGSDVASSDVPQSGVASSAGAALGAAPSDGAQSDANGSERAASGGARSDTPGSAQSDAARSDAARSDAARSAERDVPSPSTHTGASSSKPSAKPGKSGTGQSEPPEANALGLASSPLPSPDRPGTARPWQADATPSERPSPAPGGGPEHAQGVRRPALVLLNDGDLTYAKVRLNEDSWGAVKSGLSTIDDSLTRALLWNTARDMVRDGDLPAGEFLALVAAQLPGEDVVAIAEAVLTFTRNHVADRFLPPEHRSEALAIVSGVCRTILRRSGSADDLRLAAVRTLIPSAQTPGELSDLRHWLRLGRVPGGPDLDAELRWQILHQLCALEQAGEADIAAELGRDPSAIGEEGAARCRSALPDPDAKRRAWKLLFTENVLSPRLLAAIARGFWQPARPEPTAGYVERYFDEIPAAGERGQMIAMTLGRELFPAHVAMPETVRAAVRCLEHDTLAVALRRTLADQLDDLQRAVRLRSAWADGADARLNG</sequence>
<evidence type="ECO:0000256" key="2">
    <source>
        <dbReference type="ARBA" id="ARBA00001947"/>
    </source>
</evidence>
<dbReference type="SUPFAM" id="SSF55486">
    <property type="entry name" value="Metalloproteases ('zincins'), catalytic domain"/>
    <property type="match status" value="1"/>
</dbReference>
<evidence type="ECO:0000256" key="9">
    <source>
        <dbReference type="ARBA" id="ARBA00022801"/>
    </source>
</evidence>
<dbReference type="Proteomes" id="UP001501509">
    <property type="component" value="Unassembled WGS sequence"/>
</dbReference>
<dbReference type="InterPro" id="IPR050344">
    <property type="entry name" value="Peptidase_M1_aminopeptidases"/>
</dbReference>
<comment type="catalytic activity">
    <reaction evidence="1">
        <text>Release of an N-terminal amino acid, Xaa-|-Yaa- from a peptide, amide or arylamide. Xaa is preferably Ala, but may be most amino acids including Pro (slow action). When a terminal hydrophobic residue is followed by a prolyl residue, the two may be released as an intact Xaa-Pro dipeptide.</text>
        <dbReference type="EC" id="3.4.11.2"/>
    </reaction>
</comment>
<feature type="domain" description="ERAP1-like C-terminal" evidence="16">
    <location>
        <begin position="782"/>
        <end position="1092"/>
    </location>
</feature>
<evidence type="ECO:0000256" key="1">
    <source>
        <dbReference type="ARBA" id="ARBA00000098"/>
    </source>
</evidence>
<dbReference type="EC" id="3.4.11.2" evidence="4"/>
<dbReference type="SUPFAM" id="SSF63737">
    <property type="entry name" value="Leukotriene A4 hydrolase N-terminal domain"/>
    <property type="match status" value="1"/>
</dbReference>
<evidence type="ECO:0000256" key="11">
    <source>
        <dbReference type="ARBA" id="ARBA00023049"/>
    </source>
</evidence>
<feature type="domain" description="Aminopeptidase N-like N-terminal" evidence="17">
    <location>
        <begin position="110"/>
        <end position="192"/>
    </location>
</feature>
<evidence type="ECO:0000256" key="4">
    <source>
        <dbReference type="ARBA" id="ARBA00012564"/>
    </source>
</evidence>
<feature type="region of interest" description="Disordered" evidence="14">
    <location>
        <begin position="604"/>
        <end position="775"/>
    </location>
</feature>
<dbReference type="InterPro" id="IPR012778">
    <property type="entry name" value="Pept_M1_aminopeptidase"/>
</dbReference>
<evidence type="ECO:0000256" key="14">
    <source>
        <dbReference type="SAM" id="MobiDB-lite"/>
    </source>
</evidence>
<feature type="compositionally biased region" description="Low complexity" evidence="14">
    <location>
        <begin position="707"/>
        <end position="724"/>
    </location>
</feature>
<dbReference type="InterPro" id="IPR001930">
    <property type="entry name" value="Peptidase_M1"/>
</dbReference>
<keyword evidence="9" id="KW-0378">Hydrolase</keyword>
<keyword evidence="8" id="KW-0479">Metal-binding</keyword>
<keyword evidence="6" id="KW-0031">Aminopeptidase</keyword>
<dbReference type="Gene3D" id="2.60.40.1730">
    <property type="entry name" value="tricorn interacting facor f3 domain"/>
    <property type="match status" value="1"/>
</dbReference>
<keyword evidence="19" id="KW-1185">Reference proteome</keyword>
<keyword evidence="10" id="KW-0862">Zinc</keyword>
<evidence type="ECO:0000259" key="15">
    <source>
        <dbReference type="Pfam" id="PF01433"/>
    </source>
</evidence>
<feature type="compositionally biased region" description="Low complexity" evidence="14">
    <location>
        <begin position="528"/>
        <end position="544"/>
    </location>
</feature>
<dbReference type="RefSeq" id="WP_344549432.1">
    <property type="nucleotide sequence ID" value="NZ_BAAATD010000033.1"/>
</dbReference>
<evidence type="ECO:0000256" key="10">
    <source>
        <dbReference type="ARBA" id="ARBA00022833"/>
    </source>
</evidence>
<comment type="caution">
    <text evidence="18">The sequence shown here is derived from an EMBL/GenBank/DDBJ whole genome shotgun (WGS) entry which is preliminary data.</text>
</comment>
<dbReference type="PRINTS" id="PR00756">
    <property type="entry name" value="ALADIPTASE"/>
</dbReference>
<name>A0ABP6DAP7_9ACTN</name>
<evidence type="ECO:0000256" key="3">
    <source>
        <dbReference type="ARBA" id="ARBA00010136"/>
    </source>
</evidence>
<comment type="similarity">
    <text evidence="3">Belongs to the peptidase M1 family.</text>
</comment>
<feature type="region of interest" description="Disordered" evidence="14">
    <location>
        <begin position="520"/>
        <end position="587"/>
    </location>
</feature>
<feature type="compositionally biased region" description="Polar residues" evidence="14">
    <location>
        <begin position="559"/>
        <end position="587"/>
    </location>
</feature>
<protein>
    <recommendedName>
        <fullName evidence="5">Aminopeptidase N</fullName>
        <ecNumber evidence="4">3.4.11.2</ecNumber>
    </recommendedName>
    <alternativeName>
        <fullName evidence="12">Alanine aminopeptidase</fullName>
    </alternativeName>
    <alternativeName>
        <fullName evidence="13">Lysyl aminopeptidase</fullName>
    </alternativeName>
</protein>
<feature type="domain" description="Peptidase M1 membrane alanine aminopeptidase" evidence="15">
    <location>
        <begin position="232"/>
        <end position="447"/>
    </location>
</feature>
<keyword evidence="7" id="KW-0645">Protease</keyword>
<dbReference type="Pfam" id="PF17900">
    <property type="entry name" value="Peptidase_M1_N"/>
    <property type="match status" value="1"/>
</dbReference>
<feature type="compositionally biased region" description="Basic and acidic residues" evidence="14">
    <location>
        <begin position="683"/>
        <end position="700"/>
    </location>
</feature>
<comment type="cofactor">
    <cofactor evidence="2">
        <name>Zn(2+)</name>
        <dbReference type="ChEBI" id="CHEBI:29105"/>
    </cofactor>
</comment>
<dbReference type="Pfam" id="PF11838">
    <property type="entry name" value="ERAP1_C"/>
    <property type="match status" value="1"/>
</dbReference>
<evidence type="ECO:0000256" key="8">
    <source>
        <dbReference type="ARBA" id="ARBA00022723"/>
    </source>
</evidence>
<dbReference type="EMBL" id="BAAATD010000033">
    <property type="protein sequence ID" value="GAA2639991.1"/>
    <property type="molecule type" value="Genomic_DNA"/>
</dbReference>
<dbReference type="InterPro" id="IPR024571">
    <property type="entry name" value="ERAP1-like_C_dom"/>
</dbReference>
<evidence type="ECO:0000256" key="5">
    <source>
        <dbReference type="ARBA" id="ARBA00015611"/>
    </source>
</evidence>